<dbReference type="EMBL" id="MSIE01000014">
    <property type="protein sequence ID" value="OLF17791.1"/>
    <property type="molecule type" value="Genomic_DNA"/>
</dbReference>
<reference evidence="2 3" key="1">
    <citation type="submission" date="2016-12" db="EMBL/GenBank/DDBJ databases">
        <title>The draft genome sequence of Actinophytocola sp. 11-183.</title>
        <authorList>
            <person name="Wang W."/>
            <person name="Yuan L."/>
        </authorList>
    </citation>
    <scope>NUCLEOTIDE SEQUENCE [LARGE SCALE GENOMIC DNA]</scope>
    <source>
        <strain evidence="2 3">11-183</strain>
    </source>
</reference>
<gene>
    <name evidence="2" type="ORF">BU204_09915</name>
</gene>
<proteinExistence type="predicted"/>
<evidence type="ECO:0000259" key="1">
    <source>
        <dbReference type="PROSITE" id="PS50075"/>
    </source>
</evidence>
<comment type="caution">
    <text evidence="2">The sequence shown here is derived from an EMBL/GenBank/DDBJ whole genome shotgun (WGS) entry which is preliminary data.</text>
</comment>
<dbReference type="Pfam" id="PF00550">
    <property type="entry name" value="PP-binding"/>
    <property type="match status" value="1"/>
</dbReference>
<dbReference type="AlphaFoldDB" id="A0A1Q8CTV8"/>
<dbReference type="Proteomes" id="UP000185596">
    <property type="component" value="Unassembled WGS sequence"/>
</dbReference>
<dbReference type="PROSITE" id="PS50075">
    <property type="entry name" value="CARRIER"/>
    <property type="match status" value="1"/>
</dbReference>
<dbReference type="SUPFAM" id="SSF47336">
    <property type="entry name" value="ACP-like"/>
    <property type="match status" value="1"/>
</dbReference>
<name>A0A1Q8CTV8_9PSEU</name>
<evidence type="ECO:0000313" key="2">
    <source>
        <dbReference type="EMBL" id="OLF17791.1"/>
    </source>
</evidence>
<dbReference type="InterPro" id="IPR009081">
    <property type="entry name" value="PP-bd_ACP"/>
</dbReference>
<dbReference type="Gene3D" id="1.10.1200.10">
    <property type="entry name" value="ACP-like"/>
    <property type="match status" value="1"/>
</dbReference>
<dbReference type="RefSeq" id="WP_075125296.1">
    <property type="nucleotide sequence ID" value="NZ_MSIE01000014.1"/>
</dbReference>
<dbReference type="OrthoDB" id="3192863at2"/>
<keyword evidence="3" id="KW-1185">Reference proteome</keyword>
<evidence type="ECO:0000313" key="3">
    <source>
        <dbReference type="Proteomes" id="UP000185596"/>
    </source>
</evidence>
<protein>
    <recommendedName>
        <fullName evidence="1">Carrier domain-containing protein</fullName>
    </recommendedName>
</protein>
<accession>A0A1Q8CTV8</accession>
<sequence>MSPTVLQRLSGILVSYFGVEEHEVTPDATFASLDLDSLAIVEFAMVAEKEFGVVLGEDEVSPRARIGDAVAVLTAKGAAGND</sequence>
<organism evidence="2 3">
    <name type="scientific">Actinophytocola xanthii</name>
    <dbReference type="NCBI Taxonomy" id="1912961"/>
    <lineage>
        <taxon>Bacteria</taxon>
        <taxon>Bacillati</taxon>
        <taxon>Actinomycetota</taxon>
        <taxon>Actinomycetes</taxon>
        <taxon>Pseudonocardiales</taxon>
        <taxon>Pseudonocardiaceae</taxon>
    </lineage>
</organism>
<dbReference type="InterPro" id="IPR036736">
    <property type="entry name" value="ACP-like_sf"/>
</dbReference>
<dbReference type="STRING" id="1912961.BU204_09915"/>
<feature type="domain" description="Carrier" evidence="1">
    <location>
        <begin position="3"/>
        <end position="77"/>
    </location>
</feature>